<gene>
    <name evidence="1" type="ORF">SAMN05216469_10655</name>
</gene>
<dbReference type="AlphaFoldDB" id="A0A1H7K417"/>
<proteinExistence type="predicted"/>
<evidence type="ECO:0000313" key="2">
    <source>
        <dbReference type="Proteomes" id="UP000186015"/>
    </source>
</evidence>
<organism evidence="1 2">
    <name type="scientific">Ruminococcus albus</name>
    <dbReference type="NCBI Taxonomy" id="1264"/>
    <lineage>
        <taxon>Bacteria</taxon>
        <taxon>Bacillati</taxon>
        <taxon>Bacillota</taxon>
        <taxon>Clostridia</taxon>
        <taxon>Eubacteriales</taxon>
        <taxon>Oscillospiraceae</taxon>
        <taxon>Ruminococcus</taxon>
    </lineage>
</organism>
<accession>A0A1H7K417</accession>
<reference evidence="1 2" key="1">
    <citation type="submission" date="2016-10" db="EMBL/GenBank/DDBJ databases">
        <authorList>
            <person name="de Groot N.N."/>
        </authorList>
    </citation>
    <scope>NUCLEOTIDE SEQUENCE [LARGE SCALE GENOMIC DNA]</scope>
    <source>
        <strain evidence="1 2">KH2T6</strain>
    </source>
</reference>
<dbReference type="Proteomes" id="UP000186015">
    <property type="component" value="Unassembled WGS sequence"/>
</dbReference>
<name>A0A1H7K417_RUMAL</name>
<sequence>MRELMIFAVSILGICLLLAGQEFRRVRKWDMDEDEESSI</sequence>
<protein>
    <submittedName>
        <fullName evidence="1">Uncharacterized protein</fullName>
    </submittedName>
</protein>
<dbReference type="EMBL" id="FOAT01000006">
    <property type="protein sequence ID" value="SEK81661.1"/>
    <property type="molecule type" value="Genomic_DNA"/>
</dbReference>
<evidence type="ECO:0000313" key="1">
    <source>
        <dbReference type="EMBL" id="SEK81661.1"/>
    </source>
</evidence>